<proteinExistence type="predicted"/>
<keyword evidence="1" id="KW-0812">Transmembrane</keyword>
<sequence>MGSKKLPRINHGMRAGLVALLIALPLLALGASMASHPASGHGTAPGALAAMAFGAVSMFGRRRT</sequence>
<accession>A0A068NP18</accession>
<evidence type="ECO:0000256" key="1">
    <source>
        <dbReference type="SAM" id="Phobius"/>
    </source>
</evidence>
<gene>
    <name evidence="2" type="ORF">OP10G_1940</name>
</gene>
<feature type="transmembrane region" description="Helical" evidence="1">
    <location>
        <begin position="44"/>
        <end position="60"/>
    </location>
</feature>
<dbReference type="EMBL" id="CP007139">
    <property type="protein sequence ID" value="AIE85308.1"/>
    <property type="molecule type" value="Genomic_DNA"/>
</dbReference>
<evidence type="ECO:0000313" key="2">
    <source>
        <dbReference type="EMBL" id="AIE85308.1"/>
    </source>
</evidence>
<organism evidence="2 3">
    <name type="scientific">Fimbriimonas ginsengisoli Gsoil 348</name>
    <dbReference type="NCBI Taxonomy" id="661478"/>
    <lineage>
        <taxon>Bacteria</taxon>
        <taxon>Bacillati</taxon>
        <taxon>Armatimonadota</taxon>
        <taxon>Fimbriimonadia</taxon>
        <taxon>Fimbriimonadales</taxon>
        <taxon>Fimbriimonadaceae</taxon>
        <taxon>Fimbriimonas</taxon>
    </lineage>
</organism>
<dbReference type="AlphaFoldDB" id="A0A068NP18"/>
<keyword evidence="3" id="KW-1185">Reference proteome</keyword>
<keyword evidence="1" id="KW-0472">Membrane</keyword>
<name>A0A068NP18_FIMGI</name>
<reference evidence="2 3" key="1">
    <citation type="journal article" date="2014" name="PLoS ONE">
        <title>The first complete genome sequence of the class fimbriimonadia in the phylum armatimonadetes.</title>
        <authorList>
            <person name="Hu Z.Y."/>
            <person name="Wang Y.Z."/>
            <person name="Im W.T."/>
            <person name="Wang S.Y."/>
            <person name="Zhao G.P."/>
            <person name="Zheng H.J."/>
            <person name="Quan Z.X."/>
        </authorList>
    </citation>
    <scope>NUCLEOTIDE SEQUENCE [LARGE SCALE GENOMIC DNA]</scope>
    <source>
        <strain evidence="2">Gsoil 348</strain>
    </source>
</reference>
<protein>
    <submittedName>
        <fullName evidence="2">Uncharacterized protein</fullName>
    </submittedName>
</protein>
<keyword evidence="1" id="KW-1133">Transmembrane helix</keyword>
<dbReference type="HOGENOM" id="CLU_2861171_0_0_0"/>
<evidence type="ECO:0000313" key="3">
    <source>
        <dbReference type="Proteomes" id="UP000027982"/>
    </source>
</evidence>
<dbReference type="Proteomes" id="UP000027982">
    <property type="component" value="Chromosome"/>
</dbReference>
<dbReference type="KEGG" id="fgi:OP10G_1940"/>